<evidence type="ECO:0000259" key="8">
    <source>
        <dbReference type="Pfam" id="PF14322"/>
    </source>
</evidence>
<feature type="chain" id="PRO_5045729922" evidence="6">
    <location>
        <begin position="21"/>
        <end position="667"/>
    </location>
</feature>
<dbReference type="InterPro" id="IPR011990">
    <property type="entry name" value="TPR-like_helical_dom_sf"/>
</dbReference>
<proteinExistence type="inferred from homology"/>
<name>A0ABV5ZMB8_9BACT</name>
<sequence>MKRYKISLLALALTAGLASCNDFLEQDPPSSITPENFYTSEDQLQAAANQLYTDILPGHGGWNYGTYTSDNNTDNQMSRTPGNQFSTTLYRTSNTNDDWNWTRVRNVNYQLGKILPKYNAKAINGSEANIKQYIGELYFLRAFAYFDLLQKFGDLPILTVAMKDVEADLVAASNRQPCNEVARFILNNLDTAATYMEGHTVATTRIGYDAVQLFKSRVALYEGSWLTNFAETPFVPNGTGWPGASKNSGYQFPAGSIQQEARWFLQQSVDAAEKVAEKYKGQLSVNNGTVPQALGQDNPYLDIWGTTDCSKTPEVLLWRQYSKSLGVQNDIEVAVQKGNIGTGFTRSLIESYVMKDGKPIYASSYTYSDTSVSKVTVDRDPRLTVMLKKPGDRNAFINVTDEAGTHWTEIEPVPNILISNAEDGYITGYAIRKGMTHDRSLTANGGSYNACVVFRATEALLNYMEAEYMLTGNLGTGHTLEYWRAVRTAAGFTGDAIDPNVTINATDMSKETGDWGAYTAGKVLTDKVLYNIRRERRCELLAEGLRDMDLKRWRAFDQLIATPAHTEGIHFWGTVMQHWYAAQDVVADGSSAATVSAQSKSEYFRPHEIIKDNNNFYDGLTWKMAHYLEPLPLRQFLLTAPDHATMSESPMYQNPYWGLETDKTAAQ</sequence>
<evidence type="ECO:0000313" key="9">
    <source>
        <dbReference type="EMBL" id="MFB9898514.1"/>
    </source>
</evidence>
<dbReference type="Proteomes" id="UP001589688">
    <property type="component" value="Unassembled WGS sequence"/>
</dbReference>
<evidence type="ECO:0000256" key="1">
    <source>
        <dbReference type="ARBA" id="ARBA00004442"/>
    </source>
</evidence>
<comment type="subcellular location">
    <subcellularLocation>
        <location evidence="1">Cell outer membrane</location>
    </subcellularLocation>
</comment>
<evidence type="ECO:0000259" key="7">
    <source>
        <dbReference type="Pfam" id="PF07980"/>
    </source>
</evidence>
<evidence type="ECO:0000256" key="4">
    <source>
        <dbReference type="ARBA" id="ARBA00023136"/>
    </source>
</evidence>
<evidence type="ECO:0000313" key="10">
    <source>
        <dbReference type="Proteomes" id="UP001589688"/>
    </source>
</evidence>
<dbReference type="Pfam" id="PF07980">
    <property type="entry name" value="SusD_RagB"/>
    <property type="match status" value="1"/>
</dbReference>
<keyword evidence="3 6" id="KW-0732">Signal</keyword>
<dbReference type="PROSITE" id="PS51257">
    <property type="entry name" value="PROKAR_LIPOPROTEIN"/>
    <property type="match status" value="1"/>
</dbReference>
<keyword evidence="10" id="KW-1185">Reference proteome</keyword>
<evidence type="ECO:0000256" key="3">
    <source>
        <dbReference type="ARBA" id="ARBA00022729"/>
    </source>
</evidence>
<dbReference type="RefSeq" id="WP_027951777.1">
    <property type="nucleotide sequence ID" value="NZ_JADU01000007.1"/>
</dbReference>
<organism evidence="9 10">
    <name type="scientific">Hallella seregens ATCC 51272</name>
    <dbReference type="NCBI Taxonomy" id="1336250"/>
    <lineage>
        <taxon>Bacteria</taxon>
        <taxon>Pseudomonadati</taxon>
        <taxon>Bacteroidota</taxon>
        <taxon>Bacteroidia</taxon>
        <taxon>Bacteroidales</taxon>
        <taxon>Prevotellaceae</taxon>
        <taxon>Hallella</taxon>
    </lineage>
</organism>
<gene>
    <name evidence="9" type="ORF">ACFFK8_12095</name>
</gene>
<accession>A0ABV5ZMB8</accession>
<evidence type="ECO:0000256" key="6">
    <source>
        <dbReference type="SAM" id="SignalP"/>
    </source>
</evidence>
<comment type="similarity">
    <text evidence="2">Belongs to the SusD family.</text>
</comment>
<keyword evidence="4" id="KW-0472">Membrane</keyword>
<reference evidence="9 10" key="1">
    <citation type="submission" date="2024-09" db="EMBL/GenBank/DDBJ databases">
        <authorList>
            <person name="Sun Q."/>
            <person name="Mori K."/>
        </authorList>
    </citation>
    <scope>NUCLEOTIDE SEQUENCE [LARGE SCALE GENOMIC DNA]</scope>
    <source>
        <strain evidence="9 10">ATCC 51272</strain>
    </source>
</reference>
<dbReference type="InterPro" id="IPR033985">
    <property type="entry name" value="SusD-like_N"/>
</dbReference>
<feature type="domain" description="RagB/SusD" evidence="7">
    <location>
        <begin position="336"/>
        <end position="657"/>
    </location>
</feature>
<protein>
    <submittedName>
        <fullName evidence="9">RagB/SusD family nutrient uptake outer membrane protein</fullName>
    </submittedName>
</protein>
<dbReference type="InterPro" id="IPR012944">
    <property type="entry name" value="SusD_RagB_dom"/>
</dbReference>
<feature type="domain" description="SusD-like N-terminal" evidence="8">
    <location>
        <begin position="22"/>
        <end position="218"/>
    </location>
</feature>
<comment type="caution">
    <text evidence="9">The sequence shown here is derived from an EMBL/GenBank/DDBJ whole genome shotgun (WGS) entry which is preliminary data.</text>
</comment>
<dbReference type="EMBL" id="JBHLZF010000002">
    <property type="protein sequence ID" value="MFB9898514.1"/>
    <property type="molecule type" value="Genomic_DNA"/>
</dbReference>
<dbReference type="Pfam" id="PF14322">
    <property type="entry name" value="SusD-like_3"/>
    <property type="match status" value="1"/>
</dbReference>
<evidence type="ECO:0000256" key="2">
    <source>
        <dbReference type="ARBA" id="ARBA00006275"/>
    </source>
</evidence>
<evidence type="ECO:0000256" key="5">
    <source>
        <dbReference type="ARBA" id="ARBA00023237"/>
    </source>
</evidence>
<dbReference type="Gene3D" id="1.25.40.390">
    <property type="match status" value="1"/>
</dbReference>
<keyword evidence="5" id="KW-0998">Cell outer membrane</keyword>
<feature type="signal peptide" evidence="6">
    <location>
        <begin position="1"/>
        <end position="20"/>
    </location>
</feature>
<dbReference type="SUPFAM" id="SSF48452">
    <property type="entry name" value="TPR-like"/>
    <property type="match status" value="1"/>
</dbReference>